<evidence type="ECO:0000313" key="2">
    <source>
        <dbReference type="EMBL" id="KGF72345.1"/>
    </source>
</evidence>
<keyword evidence="1" id="KW-0472">Membrane</keyword>
<evidence type="ECO:0000256" key="1">
    <source>
        <dbReference type="SAM" id="Phobius"/>
    </source>
</evidence>
<organism evidence="2 3">
    <name type="scientific">Neosynechococcus sphagnicola sy1</name>
    <dbReference type="NCBI Taxonomy" id="1497020"/>
    <lineage>
        <taxon>Bacteria</taxon>
        <taxon>Bacillati</taxon>
        <taxon>Cyanobacteriota</taxon>
        <taxon>Cyanophyceae</taxon>
        <taxon>Neosynechococcales</taxon>
        <taxon>Neosynechococcaceae</taxon>
        <taxon>Neosynechococcus</taxon>
    </lineage>
</organism>
<keyword evidence="3" id="KW-1185">Reference proteome</keyword>
<dbReference type="EMBL" id="JJML01000029">
    <property type="protein sequence ID" value="KGF72345.1"/>
    <property type="molecule type" value="Genomic_DNA"/>
</dbReference>
<proteinExistence type="predicted"/>
<keyword evidence="1" id="KW-1133">Transmembrane helix</keyword>
<gene>
    <name evidence="2" type="ORF">DO97_09640</name>
</gene>
<name>A0A098TIE3_9CYAN</name>
<dbReference type="STRING" id="1497020.DO97_09640"/>
<keyword evidence="1" id="KW-0812">Transmembrane</keyword>
<sequence length="155" mass="16988">MLTYQPWLLSLITVAGIIYSGLTPLVLISSKAYAYSEKPSVFAPTFSSSSLNSTNGDTDPRLTPTEDNLISRAWVGWSEVPGRRKTNVSPSATTFNGRLYLINKELGTNRVYKNVFNGSSWEGWSEVPGNGITDLPLASISYEGRLYIFRKGLGG</sequence>
<accession>A0A098TIE3</accession>
<feature type="transmembrane region" description="Helical" evidence="1">
    <location>
        <begin position="6"/>
        <end position="28"/>
    </location>
</feature>
<reference evidence="2 3" key="1">
    <citation type="journal article" date="2014" name="Mol. Ecol.">
        <title>Evolution of Synechococcus.</title>
        <authorList>
            <person name="Dvorak P."/>
            <person name="Casamatta D."/>
            <person name="Hasler P."/>
            <person name="Poulickova A."/>
            <person name="Ondrej V."/>
            <person name="Sanges R."/>
        </authorList>
    </citation>
    <scope>NUCLEOTIDE SEQUENCE [LARGE SCALE GENOMIC DNA]</scope>
    <source>
        <strain evidence="2 3">CAUP A 1101</strain>
    </source>
</reference>
<dbReference type="OrthoDB" id="137105at2"/>
<protein>
    <submittedName>
        <fullName evidence="2">Uncharacterized protein</fullName>
    </submittedName>
</protein>
<evidence type="ECO:0000313" key="3">
    <source>
        <dbReference type="Proteomes" id="UP000030170"/>
    </source>
</evidence>
<dbReference type="RefSeq" id="WP_036534166.1">
    <property type="nucleotide sequence ID" value="NZ_JJML01000029.1"/>
</dbReference>
<dbReference type="Proteomes" id="UP000030170">
    <property type="component" value="Unassembled WGS sequence"/>
</dbReference>
<dbReference type="SUPFAM" id="SSF89372">
    <property type="entry name" value="Fucose-specific lectin"/>
    <property type="match status" value="1"/>
</dbReference>
<comment type="caution">
    <text evidence="2">The sequence shown here is derived from an EMBL/GenBank/DDBJ whole genome shotgun (WGS) entry which is preliminary data.</text>
</comment>
<dbReference type="AlphaFoldDB" id="A0A098TIE3"/>